<dbReference type="PROSITE" id="PS00879">
    <property type="entry name" value="ODR_DC_2_2"/>
    <property type="match status" value="1"/>
</dbReference>
<dbReference type="Proteomes" id="UP000821853">
    <property type="component" value="Chromosome 3"/>
</dbReference>
<evidence type="ECO:0000256" key="2">
    <source>
        <dbReference type="ARBA" id="ARBA00008872"/>
    </source>
</evidence>
<evidence type="ECO:0000313" key="8">
    <source>
        <dbReference type="Proteomes" id="UP000821853"/>
    </source>
</evidence>
<evidence type="ECO:0000256" key="3">
    <source>
        <dbReference type="ARBA" id="ARBA00022898"/>
    </source>
</evidence>
<evidence type="ECO:0000313" key="7">
    <source>
        <dbReference type="EMBL" id="KAH9370406.1"/>
    </source>
</evidence>
<sequence length="199" mass="22487">MAGKRRKDTRSTKKNEIQIILNMGVEPRRIIYANTVKSTQHIKFAQAHGVTLMTFDCTEELCKVKDKNIRLLLRIMSDEDDSSIPFDQKFGCSISEARHILEVARDLGCNVVGVAFHVGVTHKNPEVFARSIEQAKAIFDLAAEMGNPLTVLNIGGGFPGGLRSLNKYKQVRACFFFYICSLHYVYEVGLRFLWETKPS</sequence>
<dbReference type="EMBL" id="JABSTR010000005">
    <property type="protein sequence ID" value="KAH9370406.1"/>
    <property type="molecule type" value="Genomic_DNA"/>
</dbReference>
<feature type="transmembrane region" description="Helical" evidence="5">
    <location>
        <begin position="173"/>
        <end position="194"/>
    </location>
</feature>
<dbReference type="PANTHER" id="PTHR11482">
    <property type="entry name" value="ARGININE/DIAMINOPIMELATE/ORNITHINE DECARBOXYLASE"/>
    <property type="match status" value="1"/>
</dbReference>
<dbReference type="InterPro" id="IPR022657">
    <property type="entry name" value="De-COase2_CS"/>
</dbReference>
<dbReference type="GO" id="GO:0033387">
    <property type="term" value="P:putrescine biosynthetic process from arginine, via ornithine"/>
    <property type="evidence" value="ECO:0007669"/>
    <property type="project" value="TreeGrafter"/>
</dbReference>
<comment type="caution">
    <text evidence="7">The sequence shown here is derived from an EMBL/GenBank/DDBJ whole genome shotgun (WGS) entry which is preliminary data.</text>
</comment>
<dbReference type="InterPro" id="IPR002433">
    <property type="entry name" value="Orn_de-COase"/>
</dbReference>
<comment type="cofactor">
    <cofactor evidence="1">
        <name>pyridoxal 5'-phosphate</name>
        <dbReference type="ChEBI" id="CHEBI:597326"/>
    </cofactor>
</comment>
<keyword evidence="5" id="KW-1133">Transmembrane helix</keyword>
<dbReference type="OrthoDB" id="5034579at2759"/>
<evidence type="ECO:0000256" key="5">
    <source>
        <dbReference type="SAM" id="Phobius"/>
    </source>
</evidence>
<dbReference type="PANTHER" id="PTHR11482:SF6">
    <property type="entry name" value="ORNITHINE DECARBOXYLASE 1-RELATED"/>
    <property type="match status" value="1"/>
</dbReference>
<protein>
    <recommendedName>
        <fullName evidence="6">Orn/DAP/Arg decarboxylase 2 N-terminal domain-containing protein</fullName>
    </recommendedName>
</protein>
<dbReference type="InterPro" id="IPR022644">
    <property type="entry name" value="De-COase2_N"/>
</dbReference>
<organism evidence="7 8">
    <name type="scientific">Haemaphysalis longicornis</name>
    <name type="common">Bush tick</name>
    <dbReference type="NCBI Taxonomy" id="44386"/>
    <lineage>
        <taxon>Eukaryota</taxon>
        <taxon>Metazoa</taxon>
        <taxon>Ecdysozoa</taxon>
        <taxon>Arthropoda</taxon>
        <taxon>Chelicerata</taxon>
        <taxon>Arachnida</taxon>
        <taxon>Acari</taxon>
        <taxon>Parasitiformes</taxon>
        <taxon>Ixodida</taxon>
        <taxon>Ixodoidea</taxon>
        <taxon>Ixodidae</taxon>
        <taxon>Haemaphysalinae</taxon>
        <taxon>Haemaphysalis</taxon>
    </lineage>
</organism>
<keyword evidence="8" id="KW-1185">Reference proteome</keyword>
<proteinExistence type="inferred from homology"/>
<dbReference type="SUPFAM" id="SSF51419">
    <property type="entry name" value="PLP-binding barrel"/>
    <property type="match status" value="1"/>
</dbReference>
<evidence type="ECO:0000259" key="6">
    <source>
        <dbReference type="Pfam" id="PF02784"/>
    </source>
</evidence>
<gene>
    <name evidence="7" type="ORF">HPB48_020399</name>
</gene>
<dbReference type="GO" id="GO:0005737">
    <property type="term" value="C:cytoplasm"/>
    <property type="evidence" value="ECO:0007669"/>
    <property type="project" value="TreeGrafter"/>
</dbReference>
<dbReference type="InterPro" id="IPR029066">
    <property type="entry name" value="PLP-binding_barrel"/>
</dbReference>
<keyword evidence="3" id="KW-0663">Pyridoxal phosphate</keyword>
<comment type="similarity">
    <text evidence="2">Belongs to the Orn/Lys/Arg decarboxylase class-II family.</text>
</comment>
<dbReference type="GO" id="GO:0004586">
    <property type="term" value="F:ornithine decarboxylase activity"/>
    <property type="evidence" value="ECO:0007669"/>
    <property type="project" value="TreeGrafter"/>
</dbReference>
<feature type="domain" description="Orn/DAP/Arg decarboxylase 2 N-terminal" evidence="6">
    <location>
        <begin position="14"/>
        <end position="160"/>
    </location>
</feature>
<dbReference type="FunFam" id="3.20.20.10:FF:000008">
    <property type="entry name" value="Ornithine decarboxylase"/>
    <property type="match status" value="1"/>
</dbReference>
<reference evidence="7 8" key="1">
    <citation type="journal article" date="2020" name="Cell">
        <title>Large-Scale Comparative Analyses of Tick Genomes Elucidate Their Genetic Diversity and Vector Capacities.</title>
        <authorList>
            <consortium name="Tick Genome and Microbiome Consortium (TIGMIC)"/>
            <person name="Jia N."/>
            <person name="Wang J."/>
            <person name="Shi W."/>
            <person name="Du L."/>
            <person name="Sun Y."/>
            <person name="Zhan W."/>
            <person name="Jiang J.F."/>
            <person name="Wang Q."/>
            <person name="Zhang B."/>
            <person name="Ji P."/>
            <person name="Bell-Sakyi L."/>
            <person name="Cui X.M."/>
            <person name="Yuan T.T."/>
            <person name="Jiang B.G."/>
            <person name="Yang W.F."/>
            <person name="Lam T.T."/>
            <person name="Chang Q.C."/>
            <person name="Ding S.J."/>
            <person name="Wang X.J."/>
            <person name="Zhu J.G."/>
            <person name="Ruan X.D."/>
            <person name="Zhao L."/>
            <person name="Wei J.T."/>
            <person name="Ye R.Z."/>
            <person name="Que T.C."/>
            <person name="Du C.H."/>
            <person name="Zhou Y.H."/>
            <person name="Cheng J.X."/>
            <person name="Dai P.F."/>
            <person name="Guo W.B."/>
            <person name="Han X.H."/>
            <person name="Huang E.J."/>
            <person name="Li L.F."/>
            <person name="Wei W."/>
            <person name="Gao Y.C."/>
            <person name="Liu J.Z."/>
            <person name="Shao H.Z."/>
            <person name="Wang X."/>
            <person name="Wang C.C."/>
            <person name="Yang T.C."/>
            <person name="Huo Q.B."/>
            <person name="Li W."/>
            <person name="Chen H.Y."/>
            <person name="Chen S.E."/>
            <person name="Zhou L.G."/>
            <person name="Ni X.B."/>
            <person name="Tian J.H."/>
            <person name="Sheng Y."/>
            <person name="Liu T."/>
            <person name="Pan Y.S."/>
            <person name="Xia L.Y."/>
            <person name="Li J."/>
            <person name="Zhao F."/>
            <person name="Cao W.C."/>
        </authorList>
    </citation>
    <scope>NUCLEOTIDE SEQUENCE [LARGE SCALE GENOMIC DNA]</scope>
    <source>
        <strain evidence="7">HaeL-2018</strain>
    </source>
</reference>
<evidence type="ECO:0000256" key="4">
    <source>
        <dbReference type="ARBA" id="ARBA00023239"/>
    </source>
</evidence>
<dbReference type="OMA" id="NMGVEPR"/>
<dbReference type="Gene3D" id="3.20.20.10">
    <property type="entry name" value="Alanine racemase"/>
    <property type="match status" value="1"/>
</dbReference>
<accession>A0A9J6FWC2</accession>
<keyword evidence="4" id="KW-0456">Lyase</keyword>
<dbReference type="AlphaFoldDB" id="A0A9J6FWC2"/>
<keyword evidence="5" id="KW-0472">Membrane</keyword>
<evidence type="ECO:0000256" key="1">
    <source>
        <dbReference type="ARBA" id="ARBA00001933"/>
    </source>
</evidence>
<keyword evidence="5" id="KW-0812">Transmembrane</keyword>
<dbReference type="Pfam" id="PF02784">
    <property type="entry name" value="Orn_Arg_deC_N"/>
    <property type="match status" value="1"/>
</dbReference>
<name>A0A9J6FWC2_HAELO</name>
<dbReference type="VEuPathDB" id="VectorBase:HLOH_054701"/>